<protein>
    <submittedName>
        <fullName evidence="2">Spore coat protein</fullName>
    </submittedName>
</protein>
<dbReference type="Gene3D" id="3.90.1200.10">
    <property type="match status" value="1"/>
</dbReference>
<dbReference type="InterPro" id="IPR014255">
    <property type="entry name" value="Spore_coat_CotS"/>
</dbReference>
<evidence type="ECO:0000313" key="2">
    <source>
        <dbReference type="EMBL" id="GIM29642.1"/>
    </source>
</evidence>
<sequence>MEIGEIIEIVKKNYGIVSNSCKKIKNIYKISTEDEDYCLKVIDYQYPHFHFILSAIQHLQKKGFKTIPQIIKTCFETSFISLGEKYAYLTPWVISRESNYDNPIDLLKASLKLSELHVCSEGFNITKKMKPRIGWLRWGKIFGVRGDEILDFRKRIYQKAYKSEFDKLYLSIMDEELKRVEWSIKNLLQSNYLELMKKEVMKRGFCHHDYAHHNVLVNSTGEINIIDFDYCILDTHLHDLASLLIRSMKDGKWDLKKAFFIFDAYAANKRIDQDEIPIMAAFVEFPQQYWQLGIQYYWEQQPWEEEFFIKKLMRYIYDREERQEFVNELRKAVYLGGS</sequence>
<gene>
    <name evidence="2" type="ORF">CPJCM30710_23080</name>
</gene>
<dbReference type="Gene3D" id="3.30.200.20">
    <property type="entry name" value="Phosphorylase Kinase, domain 1"/>
    <property type="match status" value="1"/>
</dbReference>
<dbReference type="EMBL" id="BOPZ01000020">
    <property type="protein sequence ID" value="GIM29642.1"/>
    <property type="molecule type" value="Genomic_DNA"/>
</dbReference>
<keyword evidence="3" id="KW-1185">Reference proteome</keyword>
<comment type="caution">
    <text evidence="2">The sequence shown here is derived from an EMBL/GenBank/DDBJ whole genome shotgun (WGS) entry which is preliminary data.</text>
</comment>
<dbReference type="GO" id="GO:0042601">
    <property type="term" value="C:endospore-forming forespore"/>
    <property type="evidence" value="ECO:0007669"/>
    <property type="project" value="TreeGrafter"/>
</dbReference>
<dbReference type="SUPFAM" id="SSF56112">
    <property type="entry name" value="Protein kinase-like (PK-like)"/>
    <property type="match status" value="1"/>
</dbReference>
<accession>A0A919VGX3</accession>
<organism evidence="2 3">
    <name type="scientific">Clostridium polyendosporum</name>
    <dbReference type="NCBI Taxonomy" id="69208"/>
    <lineage>
        <taxon>Bacteria</taxon>
        <taxon>Bacillati</taxon>
        <taxon>Bacillota</taxon>
        <taxon>Clostridia</taxon>
        <taxon>Eubacteriales</taxon>
        <taxon>Clostridiaceae</taxon>
        <taxon>Clostridium</taxon>
    </lineage>
</organism>
<evidence type="ECO:0000313" key="3">
    <source>
        <dbReference type="Proteomes" id="UP000679179"/>
    </source>
</evidence>
<dbReference type="RefSeq" id="WP_212904335.1">
    <property type="nucleotide sequence ID" value="NZ_BOPZ01000020.1"/>
</dbReference>
<proteinExistence type="predicted"/>
<dbReference type="AlphaFoldDB" id="A0A919VGX3"/>
<dbReference type="NCBIfam" id="TIGR02906">
    <property type="entry name" value="spore_CotS"/>
    <property type="match status" value="1"/>
</dbReference>
<dbReference type="InterPro" id="IPR011009">
    <property type="entry name" value="Kinase-like_dom_sf"/>
</dbReference>
<feature type="domain" description="Aminoglycoside phosphotransferase" evidence="1">
    <location>
        <begin position="192"/>
        <end position="246"/>
    </location>
</feature>
<evidence type="ECO:0000259" key="1">
    <source>
        <dbReference type="Pfam" id="PF01636"/>
    </source>
</evidence>
<keyword evidence="2" id="KW-0167">Capsid protein</keyword>
<name>A0A919VGX3_9CLOT</name>
<reference evidence="2" key="1">
    <citation type="submission" date="2021-03" db="EMBL/GenBank/DDBJ databases">
        <title>Taxonomic study of Clostridium polyendosporum from meadow-gley soil under rice.</title>
        <authorList>
            <person name="Kobayashi H."/>
            <person name="Tanizawa Y."/>
            <person name="Yagura M."/>
        </authorList>
    </citation>
    <scope>NUCLEOTIDE SEQUENCE</scope>
    <source>
        <strain evidence="2">JCM 30710</strain>
    </source>
</reference>
<dbReference type="InterPro" id="IPR047175">
    <property type="entry name" value="CotS-like"/>
</dbReference>
<dbReference type="Pfam" id="PF01636">
    <property type="entry name" value="APH"/>
    <property type="match status" value="1"/>
</dbReference>
<dbReference type="Proteomes" id="UP000679179">
    <property type="component" value="Unassembled WGS sequence"/>
</dbReference>
<dbReference type="PANTHER" id="PTHR39179:SF1">
    <property type="entry name" value="SPORE COAT PROTEIN I"/>
    <property type="match status" value="1"/>
</dbReference>
<keyword evidence="2" id="KW-0946">Virion</keyword>
<dbReference type="InterPro" id="IPR002575">
    <property type="entry name" value="Aminoglycoside_PTrfase"/>
</dbReference>
<dbReference type="PANTHER" id="PTHR39179">
    <property type="entry name" value="SPORE COAT PROTEIN I"/>
    <property type="match status" value="1"/>
</dbReference>